<evidence type="ECO:0000313" key="1">
    <source>
        <dbReference type="EMBL" id="PNR27581.1"/>
    </source>
</evidence>
<evidence type="ECO:0000313" key="3">
    <source>
        <dbReference type="Proteomes" id="UP000006727"/>
    </source>
</evidence>
<dbReference type="EnsemblPlants" id="Pp3c25_7899V3.1">
    <property type="protein sequence ID" value="PAC:32979759.CDS.1"/>
    <property type="gene ID" value="Pp3c25_7899"/>
</dbReference>
<dbReference type="AlphaFoldDB" id="A0A2K1IE75"/>
<dbReference type="InParanoid" id="A0A2K1IE75"/>
<dbReference type="EMBL" id="ABEU02000025">
    <property type="protein sequence ID" value="PNR27581.1"/>
    <property type="molecule type" value="Genomic_DNA"/>
</dbReference>
<protein>
    <submittedName>
        <fullName evidence="1 2">Uncharacterized protein</fullName>
    </submittedName>
</protein>
<accession>A0A2K1IE75</accession>
<organism evidence="1">
    <name type="scientific">Physcomitrium patens</name>
    <name type="common">Spreading-leaved earth moss</name>
    <name type="synonym">Physcomitrella patens</name>
    <dbReference type="NCBI Taxonomy" id="3218"/>
    <lineage>
        <taxon>Eukaryota</taxon>
        <taxon>Viridiplantae</taxon>
        <taxon>Streptophyta</taxon>
        <taxon>Embryophyta</taxon>
        <taxon>Bryophyta</taxon>
        <taxon>Bryophytina</taxon>
        <taxon>Bryopsida</taxon>
        <taxon>Funariidae</taxon>
        <taxon>Funariales</taxon>
        <taxon>Funariaceae</taxon>
        <taxon>Physcomitrium</taxon>
    </lineage>
</organism>
<reference evidence="2" key="3">
    <citation type="submission" date="2020-12" db="UniProtKB">
        <authorList>
            <consortium name="EnsemblPlants"/>
        </authorList>
    </citation>
    <scope>IDENTIFICATION</scope>
</reference>
<proteinExistence type="predicted"/>
<reference evidence="1 3" key="2">
    <citation type="journal article" date="2018" name="Plant J.">
        <title>The Physcomitrella patens chromosome-scale assembly reveals moss genome structure and evolution.</title>
        <authorList>
            <person name="Lang D."/>
            <person name="Ullrich K.K."/>
            <person name="Murat F."/>
            <person name="Fuchs J."/>
            <person name="Jenkins J."/>
            <person name="Haas F.B."/>
            <person name="Piednoel M."/>
            <person name="Gundlach H."/>
            <person name="Van Bel M."/>
            <person name="Meyberg R."/>
            <person name="Vives C."/>
            <person name="Morata J."/>
            <person name="Symeonidi A."/>
            <person name="Hiss M."/>
            <person name="Muchero W."/>
            <person name="Kamisugi Y."/>
            <person name="Saleh O."/>
            <person name="Blanc G."/>
            <person name="Decker E.L."/>
            <person name="van Gessel N."/>
            <person name="Grimwood J."/>
            <person name="Hayes R.D."/>
            <person name="Graham S.W."/>
            <person name="Gunter L.E."/>
            <person name="McDaniel S.F."/>
            <person name="Hoernstein S.N.W."/>
            <person name="Larsson A."/>
            <person name="Li F.W."/>
            <person name="Perroud P.F."/>
            <person name="Phillips J."/>
            <person name="Ranjan P."/>
            <person name="Rokshar D.S."/>
            <person name="Rothfels C.J."/>
            <person name="Schneider L."/>
            <person name="Shu S."/>
            <person name="Stevenson D.W."/>
            <person name="Thummler F."/>
            <person name="Tillich M."/>
            <person name="Villarreal Aguilar J.C."/>
            <person name="Widiez T."/>
            <person name="Wong G.K."/>
            <person name="Wymore A."/>
            <person name="Zhang Y."/>
            <person name="Zimmer A.D."/>
            <person name="Quatrano R.S."/>
            <person name="Mayer K.F.X."/>
            <person name="Goodstein D."/>
            <person name="Casacuberta J.M."/>
            <person name="Vandepoele K."/>
            <person name="Reski R."/>
            <person name="Cuming A.C."/>
            <person name="Tuskan G.A."/>
            <person name="Maumus F."/>
            <person name="Salse J."/>
            <person name="Schmutz J."/>
            <person name="Rensing S.A."/>
        </authorList>
    </citation>
    <scope>NUCLEOTIDE SEQUENCE [LARGE SCALE GENOMIC DNA]</scope>
    <source>
        <strain evidence="2 3">cv. Gransden 2004</strain>
    </source>
</reference>
<gene>
    <name evidence="1" type="ORF">PHYPA_029733</name>
</gene>
<dbReference type="PaxDb" id="3218-PP1S50_196V6.1"/>
<sequence>MLSSSSVGPCPSEPRTWYLSLLATGTGPPDECRFRAKLCLRVSSFVTNSGVGRGHAIKLEVYQIGYRFLKFLLSTCSERETLKTRDTLSLQMLGGLDLD</sequence>
<name>A0A2K1IE75_PHYPA</name>
<keyword evidence="3" id="KW-1185">Reference proteome</keyword>
<dbReference type="Gramene" id="Pp3c25_7899V3.1">
    <property type="protein sequence ID" value="PAC:32979759.CDS.1"/>
    <property type="gene ID" value="Pp3c25_7899"/>
</dbReference>
<reference evidence="1 3" key="1">
    <citation type="journal article" date="2008" name="Science">
        <title>The Physcomitrella genome reveals evolutionary insights into the conquest of land by plants.</title>
        <authorList>
            <person name="Rensing S."/>
            <person name="Lang D."/>
            <person name="Zimmer A."/>
            <person name="Terry A."/>
            <person name="Salamov A."/>
            <person name="Shapiro H."/>
            <person name="Nishiyama T."/>
            <person name="Perroud P.-F."/>
            <person name="Lindquist E."/>
            <person name="Kamisugi Y."/>
            <person name="Tanahashi T."/>
            <person name="Sakakibara K."/>
            <person name="Fujita T."/>
            <person name="Oishi K."/>
            <person name="Shin-I T."/>
            <person name="Kuroki Y."/>
            <person name="Toyoda A."/>
            <person name="Suzuki Y."/>
            <person name="Hashimoto A."/>
            <person name="Yamaguchi K."/>
            <person name="Sugano A."/>
            <person name="Kohara Y."/>
            <person name="Fujiyama A."/>
            <person name="Anterola A."/>
            <person name="Aoki S."/>
            <person name="Ashton N."/>
            <person name="Barbazuk W.B."/>
            <person name="Barker E."/>
            <person name="Bennetzen J."/>
            <person name="Bezanilla M."/>
            <person name="Blankenship R."/>
            <person name="Cho S.H."/>
            <person name="Dutcher S."/>
            <person name="Estelle M."/>
            <person name="Fawcett J.A."/>
            <person name="Gundlach H."/>
            <person name="Hanada K."/>
            <person name="Heyl A."/>
            <person name="Hicks K.A."/>
            <person name="Hugh J."/>
            <person name="Lohr M."/>
            <person name="Mayer K."/>
            <person name="Melkozernov A."/>
            <person name="Murata T."/>
            <person name="Nelson D."/>
            <person name="Pils B."/>
            <person name="Prigge M."/>
            <person name="Reiss B."/>
            <person name="Renner T."/>
            <person name="Rombauts S."/>
            <person name="Rushton P."/>
            <person name="Sanderfoot A."/>
            <person name="Schween G."/>
            <person name="Shiu S.-H."/>
            <person name="Stueber K."/>
            <person name="Theodoulou F.L."/>
            <person name="Tu H."/>
            <person name="Van de Peer Y."/>
            <person name="Verrier P.J."/>
            <person name="Waters E."/>
            <person name="Wood A."/>
            <person name="Yang L."/>
            <person name="Cove D."/>
            <person name="Cuming A."/>
            <person name="Hasebe M."/>
            <person name="Lucas S."/>
            <person name="Mishler D.B."/>
            <person name="Reski R."/>
            <person name="Grigoriev I."/>
            <person name="Quatrano R.S."/>
            <person name="Boore J.L."/>
        </authorList>
    </citation>
    <scope>NUCLEOTIDE SEQUENCE [LARGE SCALE GENOMIC DNA]</scope>
    <source>
        <strain evidence="2 3">cv. Gransden 2004</strain>
    </source>
</reference>
<evidence type="ECO:0000313" key="2">
    <source>
        <dbReference type="EnsemblPlants" id="PAC:32979759.CDS.1"/>
    </source>
</evidence>
<dbReference type="Proteomes" id="UP000006727">
    <property type="component" value="Chromosome 25"/>
</dbReference>